<dbReference type="Proteomes" id="UP001250858">
    <property type="component" value="Chromosome"/>
</dbReference>
<keyword evidence="3" id="KW-1185">Reference proteome</keyword>
<sequence>MSKRFDPGQVEGNCPVCGAGVGAPPGSPTAMHQRGGTGTETCPGSGQPAV</sequence>
<gene>
    <name evidence="2" type="ORF">RGF97_21515</name>
</gene>
<feature type="region of interest" description="Disordered" evidence="1">
    <location>
        <begin position="21"/>
        <end position="50"/>
    </location>
</feature>
<protein>
    <submittedName>
        <fullName evidence="2">Uncharacterized protein</fullName>
    </submittedName>
</protein>
<accession>A0ABY9RXY6</accession>
<dbReference type="RefSeq" id="WP_164986240.1">
    <property type="nucleotide sequence ID" value="NZ_CP133762.1"/>
</dbReference>
<dbReference type="EMBL" id="CP133762">
    <property type="protein sequence ID" value="WMX46880.1"/>
    <property type="molecule type" value="Genomic_DNA"/>
</dbReference>
<organism evidence="2 3">
    <name type="scientific">Streptomyces roseicoloratus</name>
    <dbReference type="NCBI Taxonomy" id="2508722"/>
    <lineage>
        <taxon>Bacteria</taxon>
        <taxon>Bacillati</taxon>
        <taxon>Actinomycetota</taxon>
        <taxon>Actinomycetes</taxon>
        <taxon>Kitasatosporales</taxon>
        <taxon>Streptomycetaceae</taxon>
        <taxon>Streptomyces</taxon>
    </lineage>
</organism>
<evidence type="ECO:0000256" key="1">
    <source>
        <dbReference type="SAM" id="MobiDB-lite"/>
    </source>
</evidence>
<evidence type="ECO:0000313" key="2">
    <source>
        <dbReference type="EMBL" id="WMX46880.1"/>
    </source>
</evidence>
<reference evidence="2 3" key="1">
    <citation type="submission" date="2023-09" db="EMBL/GenBank/DDBJ databases">
        <title>Complete genome of Streptomyces roseicoloratus T14.</title>
        <authorList>
            <person name="Bashizi T."/>
            <person name="Kim M.-J."/>
            <person name="Lee G."/>
            <person name="Tagele S.B."/>
            <person name="Shin J.-H."/>
        </authorList>
    </citation>
    <scope>NUCLEOTIDE SEQUENCE [LARGE SCALE GENOMIC DNA]</scope>
    <source>
        <strain evidence="2 3">T14</strain>
    </source>
</reference>
<evidence type="ECO:0000313" key="3">
    <source>
        <dbReference type="Proteomes" id="UP001250858"/>
    </source>
</evidence>
<proteinExistence type="predicted"/>
<name>A0ABY9RXY6_9ACTN</name>